<evidence type="ECO:0000256" key="1">
    <source>
        <dbReference type="ARBA" id="ARBA00001947"/>
    </source>
</evidence>
<dbReference type="PROSITE" id="PS00758">
    <property type="entry name" value="ARGE_DAPE_CPG2_1"/>
    <property type="match status" value="1"/>
</dbReference>
<name>A0A6J6NVG1_9ZZZZ</name>
<organism evidence="9">
    <name type="scientific">freshwater metagenome</name>
    <dbReference type="NCBI Taxonomy" id="449393"/>
    <lineage>
        <taxon>unclassified sequences</taxon>
        <taxon>metagenomes</taxon>
        <taxon>ecological metagenomes</taxon>
    </lineage>
</organism>
<gene>
    <name evidence="7" type="ORF">UFOPK1603_00941</name>
    <name evidence="8" type="ORF">UFOPK1711_01975</name>
    <name evidence="9" type="ORF">UFOPK2350_01544</name>
</gene>
<evidence type="ECO:0000256" key="4">
    <source>
        <dbReference type="ARBA" id="ARBA00022801"/>
    </source>
</evidence>
<dbReference type="SUPFAM" id="SSF53187">
    <property type="entry name" value="Zn-dependent exopeptidases"/>
    <property type="match status" value="1"/>
</dbReference>
<dbReference type="Pfam" id="PF01546">
    <property type="entry name" value="Peptidase_M20"/>
    <property type="match status" value="1"/>
</dbReference>
<feature type="domain" description="Peptidase M20 dimerisation" evidence="6">
    <location>
        <begin position="195"/>
        <end position="340"/>
    </location>
</feature>
<dbReference type="InterPro" id="IPR011650">
    <property type="entry name" value="Peptidase_M20_dimer"/>
</dbReference>
<evidence type="ECO:0000313" key="7">
    <source>
        <dbReference type="EMBL" id="CAB4567035.1"/>
    </source>
</evidence>
<dbReference type="InterPro" id="IPR002933">
    <property type="entry name" value="Peptidase_M20"/>
</dbReference>
<evidence type="ECO:0000256" key="5">
    <source>
        <dbReference type="ARBA" id="ARBA00022833"/>
    </source>
</evidence>
<dbReference type="GO" id="GO:0046872">
    <property type="term" value="F:metal ion binding"/>
    <property type="evidence" value="ECO:0007669"/>
    <property type="project" value="UniProtKB-KW"/>
</dbReference>
<evidence type="ECO:0000313" key="9">
    <source>
        <dbReference type="EMBL" id="CAB4690256.1"/>
    </source>
</evidence>
<proteinExistence type="inferred from homology"/>
<dbReference type="SUPFAM" id="SSF55031">
    <property type="entry name" value="Bacterial exopeptidase dimerisation domain"/>
    <property type="match status" value="1"/>
</dbReference>
<dbReference type="InterPro" id="IPR001261">
    <property type="entry name" value="ArgE/DapE_CS"/>
</dbReference>
<protein>
    <submittedName>
        <fullName evidence="9">Unannotated protein</fullName>
    </submittedName>
</protein>
<evidence type="ECO:0000259" key="6">
    <source>
        <dbReference type="Pfam" id="PF07687"/>
    </source>
</evidence>
<dbReference type="EMBL" id="CAEZTR010000208">
    <property type="protein sequence ID" value="CAB4593748.1"/>
    <property type="molecule type" value="Genomic_DNA"/>
</dbReference>
<evidence type="ECO:0000313" key="8">
    <source>
        <dbReference type="EMBL" id="CAB4593748.1"/>
    </source>
</evidence>
<dbReference type="Pfam" id="PF07687">
    <property type="entry name" value="M20_dimer"/>
    <property type="match status" value="1"/>
</dbReference>
<dbReference type="EMBL" id="CAEZTG010000078">
    <property type="protein sequence ID" value="CAB4567035.1"/>
    <property type="molecule type" value="Genomic_DNA"/>
</dbReference>
<comment type="similarity">
    <text evidence="2">Belongs to the peptidase M20A family.</text>
</comment>
<dbReference type="Gene3D" id="3.30.70.360">
    <property type="match status" value="1"/>
</dbReference>
<dbReference type="InterPro" id="IPR050072">
    <property type="entry name" value="Peptidase_M20A"/>
</dbReference>
<evidence type="ECO:0000256" key="3">
    <source>
        <dbReference type="ARBA" id="ARBA00022723"/>
    </source>
</evidence>
<keyword evidence="4" id="KW-0378">Hydrolase</keyword>
<comment type="cofactor">
    <cofactor evidence="1">
        <name>Zn(2+)</name>
        <dbReference type="ChEBI" id="CHEBI:29105"/>
    </cofactor>
</comment>
<dbReference type="AlphaFoldDB" id="A0A6J6NVG1"/>
<reference evidence="9" key="1">
    <citation type="submission" date="2020-05" db="EMBL/GenBank/DDBJ databases">
        <authorList>
            <person name="Chiriac C."/>
            <person name="Salcher M."/>
            <person name="Ghai R."/>
            <person name="Kavagutti S V."/>
        </authorList>
    </citation>
    <scope>NUCLEOTIDE SEQUENCE</scope>
</reference>
<dbReference type="PANTHER" id="PTHR43808:SF8">
    <property type="entry name" value="PEPTIDASE M20 DIMERISATION DOMAIN-CONTAINING PROTEIN"/>
    <property type="match status" value="1"/>
</dbReference>
<dbReference type="InterPro" id="IPR036264">
    <property type="entry name" value="Bact_exopeptidase_dim_dom"/>
</dbReference>
<keyword evidence="5" id="KW-0862">Zinc</keyword>
<keyword evidence="3" id="KW-0479">Metal-binding</keyword>
<dbReference type="EMBL" id="CAEZXE010000167">
    <property type="protein sequence ID" value="CAB4690256.1"/>
    <property type="molecule type" value="Genomic_DNA"/>
</dbReference>
<evidence type="ECO:0000256" key="2">
    <source>
        <dbReference type="ARBA" id="ARBA00006247"/>
    </source>
</evidence>
<accession>A0A6J6NVG1</accession>
<sequence>MSGKTQNGEEECTELLQTLIRNACVNDGTVESGGEIRSASVLENFLEGPGLELECYDAAPGRRSLVARIEGSDPTAPTLLLMGHTDVVPANPDHWSRDPFGGDLVDGEVWGRGAIDMLNITSSMAVAFKRLARSGFTPRGTLVFLAVADEESNGVYGADYLINHERDAVMADYVITESGGIPLPSPNGLKLPVLVGEKGLFGIRIRVGGTAGHGSQPYKTDNALLTAAEVVRRIGEFQPETHIHDIWRGFIGSMGYPEEISGPLLSKDGLDDVLEFLPLGMARQFHACTHTTFAPTVIHGGSKLNVIPDSVELDIDIRTLPGHDAEMVMAELRLALGDLADAVTFEQLNYDPSSASPTETPLWDSLSRVTQQWYPGSETVPFLTVGATDARFFRRADKVAYGFGLFSENLSFEDFGRMFHGDDERIDTRSLGLSTEMWEAVANDLLLSREG</sequence>
<dbReference type="GO" id="GO:0016787">
    <property type="term" value="F:hydrolase activity"/>
    <property type="evidence" value="ECO:0007669"/>
    <property type="project" value="UniProtKB-KW"/>
</dbReference>
<dbReference type="PANTHER" id="PTHR43808">
    <property type="entry name" value="ACETYLORNITHINE DEACETYLASE"/>
    <property type="match status" value="1"/>
</dbReference>
<dbReference type="Gene3D" id="3.40.630.10">
    <property type="entry name" value="Zn peptidases"/>
    <property type="match status" value="1"/>
</dbReference>
<dbReference type="Gene3D" id="1.10.150.900">
    <property type="match status" value="1"/>
</dbReference>